<feature type="compositionally biased region" description="Polar residues" evidence="1">
    <location>
        <begin position="448"/>
        <end position="471"/>
    </location>
</feature>
<feature type="compositionally biased region" description="Low complexity" evidence="1">
    <location>
        <begin position="494"/>
        <end position="504"/>
    </location>
</feature>
<feature type="compositionally biased region" description="Polar residues" evidence="1">
    <location>
        <begin position="314"/>
        <end position="339"/>
    </location>
</feature>
<feature type="compositionally biased region" description="Basic and acidic residues" evidence="1">
    <location>
        <begin position="392"/>
        <end position="405"/>
    </location>
</feature>
<dbReference type="EMBL" id="JBHGVX010000004">
    <property type="protein sequence ID" value="KAL1796887.1"/>
    <property type="molecule type" value="Genomic_DNA"/>
</dbReference>
<evidence type="ECO:0000256" key="1">
    <source>
        <dbReference type="SAM" id="MobiDB-lite"/>
    </source>
</evidence>
<protein>
    <submittedName>
        <fullName evidence="2">Uncharacterized protein</fullName>
    </submittedName>
</protein>
<name>A0ABR3UKX3_9PLEO</name>
<evidence type="ECO:0000313" key="2">
    <source>
        <dbReference type="EMBL" id="KAL1796887.1"/>
    </source>
</evidence>
<organism evidence="2 3">
    <name type="scientific">Alternaria dauci</name>
    <dbReference type="NCBI Taxonomy" id="48095"/>
    <lineage>
        <taxon>Eukaryota</taxon>
        <taxon>Fungi</taxon>
        <taxon>Dikarya</taxon>
        <taxon>Ascomycota</taxon>
        <taxon>Pezizomycotina</taxon>
        <taxon>Dothideomycetes</taxon>
        <taxon>Pleosporomycetidae</taxon>
        <taxon>Pleosporales</taxon>
        <taxon>Pleosporineae</taxon>
        <taxon>Pleosporaceae</taxon>
        <taxon>Alternaria</taxon>
        <taxon>Alternaria sect. Porri</taxon>
    </lineage>
</organism>
<evidence type="ECO:0000313" key="3">
    <source>
        <dbReference type="Proteomes" id="UP001578633"/>
    </source>
</evidence>
<dbReference type="Proteomes" id="UP001578633">
    <property type="component" value="Chromosome 4"/>
</dbReference>
<reference evidence="2 3" key="1">
    <citation type="submission" date="2024-09" db="EMBL/GenBank/DDBJ databases">
        <title>T2T genomes of carrot and Alternaria dauci and their utility for understanding host-pathogen interaction during carrot leaf blight disease.</title>
        <authorList>
            <person name="Liu W."/>
            <person name="Xu S."/>
            <person name="Ou C."/>
            <person name="Liu X."/>
            <person name="Zhuang F."/>
            <person name="Deng X.W."/>
        </authorList>
    </citation>
    <scope>NUCLEOTIDE SEQUENCE [LARGE SCALE GENOMIC DNA]</scope>
    <source>
        <strain evidence="2 3">A2016</strain>
    </source>
</reference>
<sequence>MTFENQGRGAADSPELTDSAGLEEMTATNDEEQIQREANDHRLAQAINYLAQEGGSDSPATFMDRVDRIDNSLLLPLTQQGRNFDVKLFNRVLDMVSQAQLDFDKAAQGDSSEEDSSSISDGEFSMPEGVQGPPKYHTPSAPEALYRKTEKPVAKRRERVPNEHMYKYGGPENEVETWYKNYPASLPFPETFQLADWESIKMDYDLSESVKHMKAKGKIVETHVPFDHPALQRYKTLPSYESGSHFKLPKPSAIVDKEVNRLGTPESLAKVVQKLNQNNDEVNAEGQYRYAPRIFLEKFTVGTQVDPTTIRHAVNTTPTKLRTSTIGSNSQRDPANTTRKGPASRTPRQPILKPSTTAISQACEGDISRSSTKHTDLAPPTSRVRAISPVVRKIERERATSLERSPRRKSGVSTAPPSPDSPTKKAAVHKQPVTEKRPGHRAVEPTASVPSKLQSVPESINVATPKNTTKTPIKRKRSVSEQDYVDDNKRPKSNKSSVPKSSVKTRAQGTPNKPIPSVPEETDEDHVTEAF</sequence>
<dbReference type="GeneID" id="96085749"/>
<comment type="caution">
    <text evidence="2">The sequence shown here is derived from an EMBL/GenBank/DDBJ whole genome shotgun (WGS) entry which is preliminary data.</text>
</comment>
<feature type="region of interest" description="Disordered" evidence="1">
    <location>
        <begin position="1"/>
        <end position="32"/>
    </location>
</feature>
<feature type="compositionally biased region" description="Basic and acidic residues" evidence="1">
    <location>
        <begin position="145"/>
        <end position="159"/>
    </location>
</feature>
<feature type="region of interest" description="Disordered" evidence="1">
    <location>
        <begin position="104"/>
        <end position="159"/>
    </location>
</feature>
<keyword evidence="3" id="KW-1185">Reference proteome</keyword>
<feature type="compositionally biased region" description="Basic and acidic residues" evidence="1">
    <location>
        <begin position="432"/>
        <end position="443"/>
    </location>
</feature>
<proteinExistence type="predicted"/>
<dbReference type="RefSeq" id="XP_069307471.1">
    <property type="nucleotide sequence ID" value="XM_069451631.1"/>
</dbReference>
<accession>A0ABR3UKX3</accession>
<feature type="region of interest" description="Disordered" evidence="1">
    <location>
        <begin position="310"/>
        <end position="531"/>
    </location>
</feature>
<gene>
    <name evidence="2" type="ORF">ACET3X_005427</name>
</gene>